<protein>
    <submittedName>
        <fullName evidence="1">Uncharacterized protein</fullName>
    </submittedName>
</protein>
<reference evidence="1" key="1">
    <citation type="submission" date="2021-01" db="EMBL/GenBank/DDBJ databases">
        <authorList>
            <consortium name="Genoscope - CEA"/>
            <person name="William W."/>
        </authorList>
    </citation>
    <scope>NUCLEOTIDE SEQUENCE</scope>
</reference>
<proteinExistence type="predicted"/>
<name>A0A8S1Q0X9_9CILI</name>
<dbReference type="EMBL" id="CAJJDN010000092">
    <property type="protein sequence ID" value="CAD8109038.1"/>
    <property type="molecule type" value="Genomic_DNA"/>
</dbReference>
<dbReference type="EMBL" id="CAJJDN010000092">
    <property type="protein sequence ID" value="CAD8109036.1"/>
    <property type="molecule type" value="Genomic_DNA"/>
</dbReference>
<keyword evidence="3" id="KW-1185">Reference proteome</keyword>
<dbReference type="AlphaFoldDB" id="A0A8S1Q0X9"/>
<evidence type="ECO:0000313" key="1">
    <source>
        <dbReference type="EMBL" id="CAD8109036.1"/>
    </source>
</evidence>
<dbReference type="Proteomes" id="UP000692954">
    <property type="component" value="Unassembled WGS sequence"/>
</dbReference>
<evidence type="ECO:0000313" key="3">
    <source>
        <dbReference type="Proteomes" id="UP000692954"/>
    </source>
</evidence>
<accession>A0A8S1Q0X9</accession>
<gene>
    <name evidence="1" type="ORF">PSON_ATCC_30995.1.T0920203</name>
    <name evidence="2" type="ORF">PSON_ATCC_30995.1.T0920204</name>
</gene>
<organism evidence="1 3">
    <name type="scientific">Paramecium sonneborni</name>
    <dbReference type="NCBI Taxonomy" id="65129"/>
    <lineage>
        <taxon>Eukaryota</taxon>
        <taxon>Sar</taxon>
        <taxon>Alveolata</taxon>
        <taxon>Ciliophora</taxon>
        <taxon>Intramacronucleata</taxon>
        <taxon>Oligohymenophorea</taxon>
        <taxon>Peniculida</taxon>
        <taxon>Parameciidae</taxon>
        <taxon>Paramecium</taxon>
    </lineage>
</organism>
<evidence type="ECO:0000313" key="2">
    <source>
        <dbReference type="EMBL" id="CAD8109038.1"/>
    </source>
</evidence>
<sequence>MFYGNGVYYQKKRNKIQVLNQLNEIMINNLITEYNQHSYLICFCYFGRSNLNLDLFESNNCKNQICHLYAIEMSFLSK</sequence>
<comment type="caution">
    <text evidence="1">The sequence shown here is derived from an EMBL/GenBank/DDBJ whole genome shotgun (WGS) entry which is preliminary data.</text>
</comment>